<evidence type="ECO:0000256" key="6">
    <source>
        <dbReference type="ARBA" id="ARBA00022679"/>
    </source>
</evidence>
<evidence type="ECO:0000256" key="5">
    <source>
        <dbReference type="ARBA" id="ARBA00022676"/>
    </source>
</evidence>
<dbReference type="GO" id="GO:0030246">
    <property type="term" value="F:carbohydrate binding"/>
    <property type="evidence" value="ECO:0007669"/>
    <property type="project" value="InterPro"/>
</dbReference>
<dbReference type="GO" id="GO:0000139">
    <property type="term" value="C:Golgi membrane"/>
    <property type="evidence" value="ECO:0007669"/>
    <property type="project" value="UniProtKB-SubCell"/>
</dbReference>
<organism evidence="15 16">
    <name type="scientific">Liquidambar formosana</name>
    <name type="common">Formosan gum</name>
    <dbReference type="NCBI Taxonomy" id="63359"/>
    <lineage>
        <taxon>Eukaryota</taxon>
        <taxon>Viridiplantae</taxon>
        <taxon>Streptophyta</taxon>
        <taxon>Embryophyta</taxon>
        <taxon>Tracheophyta</taxon>
        <taxon>Spermatophyta</taxon>
        <taxon>Magnoliopsida</taxon>
        <taxon>eudicotyledons</taxon>
        <taxon>Gunneridae</taxon>
        <taxon>Pentapetalae</taxon>
        <taxon>Saxifragales</taxon>
        <taxon>Altingiaceae</taxon>
        <taxon>Liquidambar</taxon>
    </lineage>
</organism>
<evidence type="ECO:0000256" key="3">
    <source>
        <dbReference type="ARBA" id="ARBA00004922"/>
    </source>
</evidence>
<dbReference type="AlphaFoldDB" id="A0AAP0NFD2"/>
<gene>
    <name evidence="15" type="ORF">L1049_002273</name>
</gene>
<dbReference type="PANTHER" id="PTHR11214:SF263">
    <property type="entry name" value="BETA-1,3-GALACTOSYLTRANSFERASE GALT1-LIKE"/>
    <property type="match status" value="1"/>
</dbReference>
<keyword evidence="13" id="KW-0464">Manganese</keyword>
<dbReference type="InterPro" id="IPR002659">
    <property type="entry name" value="Glyco_trans_31"/>
</dbReference>
<comment type="similarity">
    <text evidence="4">Belongs to the glycosyltransferase 31 family.</text>
</comment>
<accession>A0AAP0NFD2</accession>
<dbReference type="CDD" id="cd00070">
    <property type="entry name" value="GLECT"/>
    <property type="match status" value="1"/>
</dbReference>
<dbReference type="PROSITE" id="PS51304">
    <property type="entry name" value="GALECTIN"/>
    <property type="match status" value="1"/>
</dbReference>
<dbReference type="Gene3D" id="3.90.550.50">
    <property type="match status" value="1"/>
</dbReference>
<evidence type="ECO:0000256" key="2">
    <source>
        <dbReference type="ARBA" id="ARBA00004323"/>
    </source>
</evidence>
<dbReference type="SMART" id="SM00276">
    <property type="entry name" value="GLECT"/>
    <property type="match status" value="1"/>
</dbReference>
<evidence type="ECO:0000313" key="15">
    <source>
        <dbReference type="EMBL" id="KAK9271908.1"/>
    </source>
</evidence>
<keyword evidence="11" id="KW-0472">Membrane</keyword>
<dbReference type="SUPFAM" id="SSF49899">
    <property type="entry name" value="Concanavalin A-like lectins/glucanases"/>
    <property type="match status" value="1"/>
</dbReference>
<reference evidence="15 16" key="1">
    <citation type="journal article" date="2024" name="Plant J.">
        <title>Genome sequences and population genomics reveal climatic adaptation and genomic divergence between two closely related sweetgum species.</title>
        <authorList>
            <person name="Xu W.Q."/>
            <person name="Ren C.Q."/>
            <person name="Zhang X.Y."/>
            <person name="Comes H.P."/>
            <person name="Liu X.H."/>
            <person name="Li Y.G."/>
            <person name="Kettle C.J."/>
            <person name="Jalonen R."/>
            <person name="Gaisberger H."/>
            <person name="Ma Y.Z."/>
            <person name="Qiu Y.X."/>
        </authorList>
    </citation>
    <scope>NUCLEOTIDE SEQUENCE [LARGE SCALE GENOMIC DNA]</scope>
    <source>
        <strain evidence="15">Hangzhou</strain>
    </source>
</reference>
<evidence type="ECO:0000256" key="1">
    <source>
        <dbReference type="ARBA" id="ARBA00001936"/>
    </source>
</evidence>
<dbReference type="Gene3D" id="2.60.120.200">
    <property type="match status" value="1"/>
</dbReference>
<evidence type="ECO:0000259" key="14">
    <source>
        <dbReference type="PROSITE" id="PS51304"/>
    </source>
</evidence>
<evidence type="ECO:0000256" key="9">
    <source>
        <dbReference type="ARBA" id="ARBA00022989"/>
    </source>
</evidence>
<evidence type="ECO:0000256" key="13">
    <source>
        <dbReference type="ARBA" id="ARBA00023211"/>
    </source>
</evidence>
<dbReference type="Pfam" id="PF01762">
    <property type="entry name" value="Galactosyl_T"/>
    <property type="match status" value="1"/>
</dbReference>
<comment type="pathway">
    <text evidence="3">Protein modification; protein glycosylation.</text>
</comment>
<keyword evidence="16" id="KW-1185">Reference proteome</keyword>
<name>A0AAP0NFD2_LIQFO</name>
<keyword evidence="7" id="KW-0812">Transmembrane</keyword>
<evidence type="ECO:0000256" key="8">
    <source>
        <dbReference type="ARBA" id="ARBA00022968"/>
    </source>
</evidence>
<keyword evidence="5" id="KW-0328">Glycosyltransferase</keyword>
<keyword evidence="9" id="KW-1133">Transmembrane helix</keyword>
<dbReference type="Proteomes" id="UP001415857">
    <property type="component" value="Unassembled WGS sequence"/>
</dbReference>
<dbReference type="GO" id="GO:1901137">
    <property type="term" value="P:carbohydrate derivative biosynthetic process"/>
    <property type="evidence" value="ECO:0007669"/>
    <property type="project" value="UniProtKB-ARBA"/>
</dbReference>
<dbReference type="EMBL" id="JBBPBK010000013">
    <property type="protein sequence ID" value="KAK9271908.1"/>
    <property type="molecule type" value="Genomic_DNA"/>
</dbReference>
<comment type="cofactor">
    <cofactor evidence="1">
        <name>Mn(2+)</name>
        <dbReference type="ChEBI" id="CHEBI:29035"/>
    </cofactor>
</comment>
<protein>
    <recommendedName>
        <fullName evidence="14">Galectin domain-containing protein</fullName>
    </recommendedName>
</protein>
<dbReference type="InterPro" id="IPR013320">
    <property type="entry name" value="ConA-like_dom_sf"/>
</dbReference>
<dbReference type="Pfam" id="PF00337">
    <property type="entry name" value="Gal-bind_lectin"/>
    <property type="match status" value="1"/>
</dbReference>
<dbReference type="PANTHER" id="PTHR11214">
    <property type="entry name" value="BETA-1,3-N-ACETYLGLUCOSAMINYLTRANSFERASE"/>
    <property type="match status" value="1"/>
</dbReference>
<feature type="domain" description="Galectin" evidence="14">
    <location>
        <begin position="167"/>
        <end position="360"/>
    </location>
</feature>
<keyword evidence="10" id="KW-0333">Golgi apparatus</keyword>
<evidence type="ECO:0000313" key="16">
    <source>
        <dbReference type="Proteomes" id="UP001415857"/>
    </source>
</evidence>
<dbReference type="FunFam" id="3.90.550.50:FF:000015">
    <property type="entry name" value="Beta-1,3-galactosyltransferase GALT1"/>
    <property type="match status" value="1"/>
</dbReference>
<dbReference type="SMART" id="SM00908">
    <property type="entry name" value="Gal-bind_lectin"/>
    <property type="match status" value="1"/>
</dbReference>
<dbReference type="GO" id="GO:0008378">
    <property type="term" value="F:galactosyltransferase activity"/>
    <property type="evidence" value="ECO:0007669"/>
    <property type="project" value="UniProtKB-ARBA"/>
</dbReference>
<comment type="subcellular location">
    <subcellularLocation>
        <location evidence="2">Golgi apparatus membrane</location>
        <topology evidence="2">Single-pass type II membrane protein</topology>
    </subcellularLocation>
</comment>
<evidence type="ECO:0000256" key="11">
    <source>
        <dbReference type="ARBA" id="ARBA00023136"/>
    </source>
</evidence>
<keyword evidence="12" id="KW-0325">Glycoprotein</keyword>
<dbReference type="InterPro" id="IPR001079">
    <property type="entry name" value="Galectin_CRD"/>
</dbReference>
<keyword evidence="6" id="KW-0808">Transferase</keyword>
<evidence type="ECO:0000256" key="12">
    <source>
        <dbReference type="ARBA" id="ARBA00023180"/>
    </source>
</evidence>
<sequence length="639" mass="71615">MEKMKKWTGGLLIGSLFMLLVLRYGVLKTPIGESPFLSPLIVNASNPLEWLQTGAPPAFQNPEAANQVISTDKLVSSLFLPMSFSNEVQTSLQTWNQMKHFINNSQGLPNAVEAIREARVAWESLIDSLEKKHISDTNDSSLQKAKEKQCPYFLNKMNATEFGQNGYRLRIPCGLIQGSSITIIGIPNGLLGNFRIELTGESVPGEPDPPIILHYNVRLHGDKITEDPVIVQNTWTAAHDWGEEERCPSPVPGNNKKVDELNQCNEKVGKGDSQKVASGGSSNVSILSSMAQNKSRSIRSFPFKQGYLSVMTLRVGEEGIQMTVDGKHTTSFAYRESLEPWLVSEVRISGDLKLISAVASGLPTSEDLEHVVDLEALRSAPLPPHKPLDLFIGVFSTANNFKRRMAVRRTWMQYAAVKTGAVSVRFFVGLHKNQMVNEELWTEAQTYGDIQLMPFVDYYNLITWKTVAICIFGTEVVSAKYVMKTDDDAFVRVDEVIASLNKANVIHGLLYGLINSDARPHRNTDSKWYISPEEWPEDTYPPWAHGPGYVVSHDIAKEVYERHKTGLLKMFKLEDVAMGIWIADMKKKGLKVSYVKEERVYNEGCKDGYVVAHYQSPRELICLWQNLQQGNKAKCCEGR</sequence>
<comment type="caution">
    <text evidence="15">The sequence shown here is derived from an EMBL/GenBank/DDBJ whole genome shotgun (WGS) entry which is preliminary data.</text>
</comment>
<keyword evidence="8" id="KW-0735">Signal-anchor</keyword>
<evidence type="ECO:0000256" key="4">
    <source>
        <dbReference type="ARBA" id="ARBA00008661"/>
    </source>
</evidence>
<evidence type="ECO:0000256" key="10">
    <source>
        <dbReference type="ARBA" id="ARBA00023034"/>
    </source>
</evidence>
<proteinExistence type="inferred from homology"/>
<evidence type="ECO:0000256" key="7">
    <source>
        <dbReference type="ARBA" id="ARBA00022692"/>
    </source>
</evidence>